<protein>
    <submittedName>
        <fullName evidence="2">Uncharacterized protein</fullName>
    </submittedName>
</protein>
<comment type="caution">
    <text evidence="2">The sequence shown here is derived from an EMBL/GenBank/DDBJ whole genome shotgun (WGS) entry which is preliminary data.</text>
</comment>
<dbReference type="Proteomes" id="UP000636918">
    <property type="component" value="Unassembled WGS sequence"/>
</dbReference>
<proteinExistence type="predicted"/>
<dbReference type="RefSeq" id="WP_201935483.1">
    <property type="nucleotide sequence ID" value="NZ_JAERSG010000002.1"/>
</dbReference>
<evidence type="ECO:0000256" key="1">
    <source>
        <dbReference type="SAM" id="MobiDB-lite"/>
    </source>
</evidence>
<gene>
    <name evidence="2" type="ORF">JI751_08575</name>
</gene>
<evidence type="ECO:0000313" key="2">
    <source>
        <dbReference type="EMBL" id="MBL0747662.1"/>
    </source>
</evidence>
<organism evidence="2 3">
    <name type="scientific">Nocardioides baculatus</name>
    <dbReference type="NCBI Taxonomy" id="2801337"/>
    <lineage>
        <taxon>Bacteria</taxon>
        <taxon>Bacillati</taxon>
        <taxon>Actinomycetota</taxon>
        <taxon>Actinomycetes</taxon>
        <taxon>Propionibacteriales</taxon>
        <taxon>Nocardioidaceae</taxon>
        <taxon>Nocardioides</taxon>
    </lineage>
</organism>
<feature type="region of interest" description="Disordered" evidence="1">
    <location>
        <begin position="1"/>
        <end position="30"/>
    </location>
</feature>
<accession>A0ABS1L822</accession>
<keyword evidence="3" id="KW-1185">Reference proteome</keyword>
<reference evidence="2 3" key="1">
    <citation type="submission" date="2021-01" db="EMBL/GenBank/DDBJ databases">
        <title>Genome seq and assembly of Nocardiodes sp. G10.</title>
        <authorList>
            <person name="Chhetri G."/>
        </authorList>
    </citation>
    <scope>NUCLEOTIDE SEQUENCE [LARGE SCALE GENOMIC DNA]</scope>
    <source>
        <strain evidence="2 3">G10</strain>
    </source>
</reference>
<name>A0ABS1L822_9ACTN</name>
<sequence>MMVRDGAAGAGSGGRVPPSVIGISRSERRDADRGRAALEFGSDAAAALDLLDLLELAWHDSHGDVTPPAHVVQDVWVVAEGDLGRLASASRLAVVDWRDLRLAADEVRSRLTERA</sequence>
<evidence type="ECO:0000313" key="3">
    <source>
        <dbReference type="Proteomes" id="UP000636918"/>
    </source>
</evidence>
<dbReference type="EMBL" id="JAERSG010000002">
    <property type="protein sequence ID" value="MBL0747662.1"/>
    <property type="molecule type" value="Genomic_DNA"/>
</dbReference>